<dbReference type="PANTHER" id="PTHR40082:SF1">
    <property type="entry name" value="BLR5956 PROTEIN"/>
    <property type="match status" value="1"/>
</dbReference>
<evidence type="ECO:0000313" key="2">
    <source>
        <dbReference type="EMBL" id="GCE17080.1"/>
    </source>
</evidence>
<feature type="domain" description="Tetrapyrrole biosynthesis uroporphyrinogen III synthase" evidence="1">
    <location>
        <begin position="17"/>
        <end position="260"/>
    </location>
</feature>
<dbReference type="RefSeq" id="WP_126548836.1">
    <property type="nucleotide sequence ID" value="NZ_BIFS01000001.1"/>
</dbReference>
<gene>
    <name evidence="2" type="ORF">KDK_08800</name>
</gene>
<dbReference type="SUPFAM" id="SSF69618">
    <property type="entry name" value="HemD-like"/>
    <property type="match status" value="1"/>
</dbReference>
<dbReference type="GO" id="GO:0006780">
    <property type="term" value="P:uroporphyrinogen III biosynthetic process"/>
    <property type="evidence" value="ECO:0007669"/>
    <property type="project" value="InterPro"/>
</dbReference>
<dbReference type="Pfam" id="PF02602">
    <property type="entry name" value="HEM4"/>
    <property type="match status" value="1"/>
</dbReference>
<dbReference type="Gene3D" id="3.40.50.10090">
    <property type="match status" value="2"/>
</dbReference>
<protein>
    <recommendedName>
        <fullName evidence="1">Tetrapyrrole biosynthesis uroporphyrinogen III synthase domain-containing protein</fullName>
    </recommendedName>
</protein>
<dbReference type="InterPro" id="IPR039793">
    <property type="entry name" value="UROS/Hem4"/>
</dbReference>
<evidence type="ECO:0000259" key="1">
    <source>
        <dbReference type="Pfam" id="PF02602"/>
    </source>
</evidence>
<dbReference type="CDD" id="cd06578">
    <property type="entry name" value="HemD"/>
    <property type="match status" value="1"/>
</dbReference>
<dbReference type="EMBL" id="BIFS01000001">
    <property type="protein sequence ID" value="GCE17080.1"/>
    <property type="molecule type" value="Genomic_DNA"/>
</dbReference>
<keyword evidence="3" id="KW-1185">Reference proteome</keyword>
<dbReference type="GO" id="GO:0004852">
    <property type="term" value="F:uroporphyrinogen-III synthase activity"/>
    <property type="evidence" value="ECO:0007669"/>
    <property type="project" value="InterPro"/>
</dbReference>
<name>A0A402ADA1_9CHLR</name>
<evidence type="ECO:0000313" key="3">
    <source>
        <dbReference type="Proteomes" id="UP000287188"/>
    </source>
</evidence>
<dbReference type="Proteomes" id="UP000287188">
    <property type="component" value="Unassembled WGS sequence"/>
</dbReference>
<proteinExistence type="predicted"/>
<dbReference type="InterPro" id="IPR003754">
    <property type="entry name" value="4pyrrol_synth_uPrphyn_synth"/>
</dbReference>
<dbReference type="OrthoDB" id="9775656at2"/>
<dbReference type="PANTHER" id="PTHR40082">
    <property type="entry name" value="BLR5956 PROTEIN"/>
    <property type="match status" value="1"/>
</dbReference>
<sequence length="268" mass="29009">MAFHEARIAVLEARMSDEMADLIRRNGGTAWSVPAVREASLNAAQPVATFVDRLVAGQIATVVFFTGVGVKALLQEADQLGRRAELVDALRKTTVICRGPKPSAVVRKEQIPIAASAPEPYTSTELLQTLSAFEVAGQSVGIVHYGERNELVSAVLHERGAQLEELCLYEWQLPTNTDALRTLVRELIAGQVDAIVFTSQIQVRHLFVIAAELDCSYELTAALNSKTIVASIGPTCTGVLEGYGVTPHVIPEHPKMGHLIKALAEYMV</sequence>
<accession>A0A402ADA1</accession>
<comment type="caution">
    <text evidence="2">The sequence shown here is derived from an EMBL/GenBank/DDBJ whole genome shotgun (WGS) entry which is preliminary data.</text>
</comment>
<organism evidence="2 3">
    <name type="scientific">Dictyobacter kobayashii</name>
    <dbReference type="NCBI Taxonomy" id="2014872"/>
    <lineage>
        <taxon>Bacteria</taxon>
        <taxon>Bacillati</taxon>
        <taxon>Chloroflexota</taxon>
        <taxon>Ktedonobacteria</taxon>
        <taxon>Ktedonobacterales</taxon>
        <taxon>Dictyobacteraceae</taxon>
        <taxon>Dictyobacter</taxon>
    </lineage>
</organism>
<dbReference type="AlphaFoldDB" id="A0A402ADA1"/>
<dbReference type="InterPro" id="IPR036108">
    <property type="entry name" value="4pyrrol_syn_uPrphyn_synt_sf"/>
</dbReference>
<reference evidence="3" key="1">
    <citation type="submission" date="2018-12" db="EMBL/GenBank/DDBJ databases">
        <title>Tengunoibacter tsumagoiensis gen. nov., sp. nov., Dictyobacter kobayashii sp. nov., D. alpinus sp. nov., and D. joshuensis sp. nov. and description of Dictyobacteraceae fam. nov. within the order Ktedonobacterales isolated from Tengu-no-mugimeshi.</title>
        <authorList>
            <person name="Wang C.M."/>
            <person name="Zheng Y."/>
            <person name="Sakai Y."/>
            <person name="Toyoda A."/>
            <person name="Minakuchi Y."/>
            <person name="Abe K."/>
            <person name="Yokota A."/>
            <person name="Yabe S."/>
        </authorList>
    </citation>
    <scope>NUCLEOTIDE SEQUENCE [LARGE SCALE GENOMIC DNA]</scope>
    <source>
        <strain evidence="3">Uno11</strain>
    </source>
</reference>